<dbReference type="InterPro" id="IPR058163">
    <property type="entry name" value="LysR-type_TF_proteobact-type"/>
</dbReference>
<evidence type="ECO:0000256" key="4">
    <source>
        <dbReference type="ARBA" id="ARBA00023163"/>
    </source>
</evidence>
<dbReference type="Pfam" id="PF00126">
    <property type="entry name" value="HTH_1"/>
    <property type="match status" value="1"/>
</dbReference>
<dbReference type="Gene3D" id="3.40.190.290">
    <property type="match status" value="1"/>
</dbReference>
<evidence type="ECO:0000259" key="5">
    <source>
        <dbReference type="PROSITE" id="PS50931"/>
    </source>
</evidence>
<dbReference type="Gene3D" id="1.10.10.10">
    <property type="entry name" value="Winged helix-like DNA-binding domain superfamily/Winged helix DNA-binding domain"/>
    <property type="match status" value="1"/>
</dbReference>
<dbReference type="Pfam" id="PF03466">
    <property type="entry name" value="LysR_substrate"/>
    <property type="match status" value="1"/>
</dbReference>
<dbReference type="SUPFAM" id="SSF53850">
    <property type="entry name" value="Periplasmic binding protein-like II"/>
    <property type="match status" value="1"/>
</dbReference>
<organism evidence="6 7">
    <name type="scientific">Shewanella electrica</name>
    <dbReference type="NCBI Taxonomy" id="515560"/>
    <lineage>
        <taxon>Bacteria</taxon>
        <taxon>Pseudomonadati</taxon>
        <taxon>Pseudomonadota</taxon>
        <taxon>Gammaproteobacteria</taxon>
        <taxon>Alteromonadales</taxon>
        <taxon>Shewanellaceae</taxon>
        <taxon>Shewanella</taxon>
    </lineage>
</organism>
<reference evidence="7" key="2">
    <citation type="submission" date="2023-07" db="EMBL/GenBank/DDBJ databases">
        <title>Shewanella mangrovi sp. nov., an acetaldehyde- degrading bacterium isolated from mangrove sediment.</title>
        <authorList>
            <person name="Liu Y."/>
        </authorList>
    </citation>
    <scope>NUCLEOTIDE SEQUENCE [LARGE SCALE GENOMIC DNA]</scope>
    <source>
        <strain evidence="7">C32</strain>
    </source>
</reference>
<evidence type="ECO:0000256" key="3">
    <source>
        <dbReference type="ARBA" id="ARBA00023125"/>
    </source>
</evidence>
<evidence type="ECO:0000313" key="7">
    <source>
        <dbReference type="Proteomes" id="UP001201549"/>
    </source>
</evidence>
<dbReference type="EMBL" id="JAKOGG010000001">
    <property type="protein sequence ID" value="MCS4554882.1"/>
    <property type="molecule type" value="Genomic_DNA"/>
</dbReference>
<dbReference type="RefSeq" id="WP_238894184.1">
    <property type="nucleotide sequence ID" value="NZ_JAKOGG010000001.1"/>
</dbReference>
<dbReference type="InterPro" id="IPR005119">
    <property type="entry name" value="LysR_subst-bd"/>
</dbReference>
<sequence>MIRKDSQLQTINARNLELFVAVYDSGSFSVVARQLNSSPSTISRAIQQLEDALGQQLFYRNTRALVPTEAGRMVINYARNTVEQLDELHAQLQAQQQQLAGVIRINAPIVFSQRHIVPWLKPLMARYPQLSVELQQTDDFIDPLQHGTDLTFRIGRLNDSRLQARIFGYQHYHLAASAAYLEQHGQPTSIDALQQHDCLVYHGSYGLEKWYFAKPQQPWQTFPQRVKFSANNAESLLQACLDGLGLVMFPDWLIGEYLQSGQLRAVMTDHQWGISLEQQSIAAIYPAAKWPSQKVRAVIDFFAEQYGEPPYWQYK</sequence>
<keyword evidence="4" id="KW-0804">Transcription</keyword>
<keyword evidence="7" id="KW-1185">Reference proteome</keyword>
<keyword evidence="2" id="KW-0805">Transcription regulation</keyword>
<comment type="caution">
    <text evidence="6">The sequence shown here is derived from an EMBL/GenBank/DDBJ whole genome shotgun (WGS) entry which is preliminary data.</text>
</comment>
<dbReference type="InterPro" id="IPR000847">
    <property type="entry name" value="LysR_HTH_N"/>
</dbReference>
<dbReference type="InterPro" id="IPR036390">
    <property type="entry name" value="WH_DNA-bd_sf"/>
</dbReference>
<gene>
    <name evidence="6" type="ORF">L9G74_00340</name>
</gene>
<evidence type="ECO:0000256" key="2">
    <source>
        <dbReference type="ARBA" id="ARBA00023015"/>
    </source>
</evidence>
<dbReference type="PANTHER" id="PTHR30537">
    <property type="entry name" value="HTH-TYPE TRANSCRIPTIONAL REGULATOR"/>
    <property type="match status" value="1"/>
</dbReference>
<dbReference type="CDD" id="cd08422">
    <property type="entry name" value="PBP2_CrgA_like"/>
    <property type="match status" value="1"/>
</dbReference>
<dbReference type="Proteomes" id="UP001201549">
    <property type="component" value="Unassembled WGS sequence"/>
</dbReference>
<comment type="similarity">
    <text evidence="1">Belongs to the LysR transcriptional regulatory family.</text>
</comment>
<keyword evidence="3" id="KW-0238">DNA-binding</keyword>
<protein>
    <submittedName>
        <fullName evidence="6">LysR family transcriptional regulator</fullName>
    </submittedName>
</protein>
<dbReference type="SUPFAM" id="SSF46785">
    <property type="entry name" value="Winged helix' DNA-binding domain"/>
    <property type="match status" value="1"/>
</dbReference>
<dbReference type="InterPro" id="IPR036388">
    <property type="entry name" value="WH-like_DNA-bd_sf"/>
</dbReference>
<accession>A0ABT2FG36</accession>
<reference evidence="6 7" key="1">
    <citation type="submission" date="2022-02" db="EMBL/GenBank/DDBJ databases">
        <authorList>
            <person name="Zhuang L."/>
        </authorList>
    </citation>
    <scope>NUCLEOTIDE SEQUENCE [LARGE SCALE GENOMIC DNA]</scope>
    <source>
        <strain evidence="6 7">C32</strain>
    </source>
</reference>
<feature type="domain" description="HTH lysR-type" evidence="5">
    <location>
        <begin position="11"/>
        <end position="68"/>
    </location>
</feature>
<evidence type="ECO:0000256" key="1">
    <source>
        <dbReference type="ARBA" id="ARBA00009437"/>
    </source>
</evidence>
<proteinExistence type="inferred from homology"/>
<evidence type="ECO:0000313" key="6">
    <source>
        <dbReference type="EMBL" id="MCS4554882.1"/>
    </source>
</evidence>
<dbReference type="PROSITE" id="PS50931">
    <property type="entry name" value="HTH_LYSR"/>
    <property type="match status" value="1"/>
</dbReference>
<name>A0ABT2FG36_9GAMM</name>
<dbReference type="PANTHER" id="PTHR30537:SF5">
    <property type="entry name" value="HTH-TYPE TRANSCRIPTIONAL ACTIVATOR TTDR-RELATED"/>
    <property type="match status" value="1"/>
</dbReference>